<evidence type="ECO:0000313" key="2">
    <source>
        <dbReference type="EMBL" id="KPI38309.1"/>
    </source>
</evidence>
<evidence type="ECO:0000313" key="3">
    <source>
        <dbReference type="Proteomes" id="UP000038010"/>
    </source>
</evidence>
<sequence length="211" mass="23506">MALGRWFDFTDASMKGDKRWSDAARWTGYAAYVVMTLLVLSIVQIVLGVLVVVSKNNDLTFGSVIQTLIVPGLSFFNAVPSAHLHILARSNVPKMAICFSIPLSLIYFASSITYLASSCFTKSSITDDSSLHKNECPTLSTRTIWDINVALQLVSALLYALHAAMAIKVHLYQKHRSKAIEQGTLVEEVDLDAKARMEQEARDRWQRIVDL</sequence>
<dbReference type="RefSeq" id="XP_017998272.1">
    <property type="nucleotide sequence ID" value="XM_018140968.1"/>
</dbReference>
<keyword evidence="1" id="KW-0812">Transmembrane</keyword>
<proteinExistence type="predicted"/>
<feature type="transmembrane region" description="Helical" evidence="1">
    <location>
        <begin position="96"/>
        <end position="116"/>
    </location>
</feature>
<reference evidence="2 3" key="1">
    <citation type="submission" date="2015-06" db="EMBL/GenBank/DDBJ databases">
        <title>Draft genome of the ant-associated black yeast Phialophora attae CBS 131958.</title>
        <authorList>
            <person name="Moreno L.F."/>
            <person name="Stielow B.J."/>
            <person name="de Hoog S."/>
            <person name="Vicente V.A."/>
            <person name="Weiss V.A."/>
            <person name="de Vries M."/>
            <person name="Cruz L.M."/>
            <person name="Souza E.M."/>
        </authorList>
    </citation>
    <scope>NUCLEOTIDE SEQUENCE [LARGE SCALE GENOMIC DNA]</scope>
    <source>
        <strain evidence="2 3">CBS 131958</strain>
    </source>
</reference>
<gene>
    <name evidence="2" type="ORF">AB675_12068</name>
</gene>
<accession>A0A0N0NKW4</accession>
<organism evidence="2 3">
    <name type="scientific">Cyphellophora attinorum</name>
    <dbReference type="NCBI Taxonomy" id="1664694"/>
    <lineage>
        <taxon>Eukaryota</taxon>
        <taxon>Fungi</taxon>
        <taxon>Dikarya</taxon>
        <taxon>Ascomycota</taxon>
        <taxon>Pezizomycotina</taxon>
        <taxon>Eurotiomycetes</taxon>
        <taxon>Chaetothyriomycetidae</taxon>
        <taxon>Chaetothyriales</taxon>
        <taxon>Cyphellophoraceae</taxon>
        <taxon>Cyphellophora</taxon>
    </lineage>
</organism>
<comment type="caution">
    <text evidence="2">The sequence shown here is derived from an EMBL/GenBank/DDBJ whole genome shotgun (WGS) entry which is preliminary data.</text>
</comment>
<name>A0A0N0NKW4_9EURO</name>
<keyword evidence="1" id="KW-0472">Membrane</keyword>
<keyword evidence="1" id="KW-1133">Transmembrane helix</keyword>
<dbReference type="GeneID" id="28732849"/>
<dbReference type="OrthoDB" id="4155317at2759"/>
<dbReference type="Proteomes" id="UP000038010">
    <property type="component" value="Unassembled WGS sequence"/>
</dbReference>
<dbReference type="AlphaFoldDB" id="A0A0N0NKW4"/>
<protein>
    <submittedName>
        <fullName evidence="2">Uncharacterized protein</fullName>
    </submittedName>
</protein>
<dbReference type="VEuPathDB" id="FungiDB:AB675_12068"/>
<feature type="transmembrane region" description="Helical" evidence="1">
    <location>
        <begin position="29"/>
        <end position="53"/>
    </location>
</feature>
<dbReference type="EMBL" id="LFJN01000019">
    <property type="protein sequence ID" value="KPI38309.1"/>
    <property type="molecule type" value="Genomic_DNA"/>
</dbReference>
<feature type="transmembrane region" description="Helical" evidence="1">
    <location>
        <begin position="149"/>
        <end position="167"/>
    </location>
</feature>
<feature type="transmembrane region" description="Helical" evidence="1">
    <location>
        <begin position="59"/>
        <end position="84"/>
    </location>
</feature>
<keyword evidence="3" id="KW-1185">Reference proteome</keyword>
<evidence type="ECO:0000256" key="1">
    <source>
        <dbReference type="SAM" id="Phobius"/>
    </source>
</evidence>